<keyword evidence="3" id="KW-1185">Reference proteome</keyword>
<reference evidence="3" key="1">
    <citation type="submission" date="2013-05" db="EMBL/GenBank/DDBJ databases">
        <title>The Genome sequence of Mucor circinelloides f. circinelloides 1006PhL.</title>
        <authorList>
            <consortium name="The Broad Institute Genomics Platform"/>
            <person name="Cuomo C."/>
            <person name="Earl A."/>
            <person name="Findley K."/>
            <person name="Lee S.C."/>
            <person name="Walker B."/>
            <person name="Young S."/>
            <person name="Zeng Q."/>
            <person name="Gargeya S."/>
            <person name="Fitzgerald M."/>
            <person name="Haas B."/>
            <person name="Abouelleil A."/>
            <person name="Allen A.W."/>
            <person name="Alvarado L."/>
            <person name="Arachchi H.M."/>
            <person name="Berlin A.M."/>
            <person name="Chapman S.B."/>
            <person name="Gainer-Dewar J."/>
            <person name="Goldberg J."/>
            <person name="Griggs A."/>
            <person name="Gujja S."/>
            <person name="Hansen M."/>
            <person name="Howarth C."/>
            <person name="Imamovic A."/>
            <person name="Ireland A."/>
            <person name="Larimer J."/>
            <person name="McCowan C."/>
            <person name="Murphy C."/>
            <person name="Pearson M."/>
            <person name="Poon T.W."/>
            <person name="Priest M."/>
            <person name="Roberts A."/>
            <person name="Saif S."/>
            <person name="Shea T."/>
            <person name="Sisk P."/>
            <person name="Sykes S."/>
            <person name="Wortman J."/>
            <person name="Nusbaum C."/>
            <person name="Birren B."/>
        </authorList>
    </citation>
    <scope>NUCLEOTIDE SEQUENCE [LARGE SCALE GENOMIC DNA]</scope>
    <source>
        <strain evidence="3">1006PhL</strain>
    </source>
</reference>
<dbReference type="AlphaFoldDB" id="S2JK21"/>
<dbReference type="eggNOG" id="ENOG502RY5K">
    <property type="taxonomic scope" value="Eukaryota"/>
</dbReference>
<protein>
    <submittedName>
        <fullName evidence="2">Uncharacterized protein</fullName>
    </submittedName>
</protein>
<feature type="region of interest" description="Disordered" evidence="1">
    <location>
        <begin position="462"/>
        <end position="515"/>
    </location>
</feature>
<proteinExistence type="predicted"/>
<name>S2JK21_MUCC1</name>
<dbReference type="InParanoid" id="S2JK21"/>
<dbReference type="EMBL" id="KE123917">
    <property type="protein sequence ID" value="EPB90676.1"/>
    <property type="molecule type" value="Genomic_DNA"/>
</dbReference>
<feature type="region of interest" description="Disordered" evidence="1">
    <location>
        <begin position="392"/>
        <end position="438"/>
    </location>
</feature>
<dbReference type="STRING" id="1220926.S2JK21"/>
<dbReference type="OrthoDB" id="2286050at2759"/>
<dbReference type="Proteomes" id="UP000014254">
    <property type="component" value="Unassembled WGS sequence"/>
</dbReference>
<evidence type="ECO:0000256" key="1">
    <source>
        <dbReference type="SAM" id="MobiDB-lite"/>
    </source>
</evidence>
<sequence length="640" mass="69088">MKDSVKVPFAFSLILLWAIIAWRNLRHNNQQQQHTIARREALSWDGRLESTRFKQSYFLDDGYVSDTCQDTLVGNMLSRFTAIVFNDYTTNEAQGIIGPLAIKGKFTGGSFTINQGHTSGCQDETNLDGYGLVVGTTFAGVNTHVFGAAYLPTGTDTKQLEEQTSGCPIYTDRGTGLFDFDIVEQNFLYASKQFSTEPPSLQLDSNGKLTRIGQADSRGYDTVTFNTCSTTSQTCTVFSGQLSDPNAMLFGVGNWNGPQGMTWPEKTIFNIPVLAGSTITLAGNQLSLQVDPCNSIMNFYPSDADGNYVDGGTFTIRRETGGRVGGMILAPTADVLDSSMGSFAGQLISTNYGWESSGVFINDYGAAGGSCLNFAGCFPLVNITVALDDATSRSTSSQSGTSTSTSSSSSSSSTEQSSSSDEPSSTSETSSDSSPSLLSSSELKSLSIIHTESSFLPISTIDSTSSSSTGPSSSHTSGTLSVENLSSSSSSISDLVPTKSSQSSSKSSSTLSSTSHSIYSNSFTIASATRTIASREAYLPSSSAILIPTPTSTPTSTYRHFVGHRFYRHLDHYHDDTVYVCDFRDTLPEIQDMADEDWLDLCYDTFMNDTNSPVYVDIHPSLENDANFIYNFDFEAYYRE</sequence>
<evidence type="ECO:0000313" key="2">
    <source>
        <dbReference type="EMBL" id="EPB90676.1"/>
    </source>
</evidence>
<gene>
    <name evidence="2" type="ORF">HMPREF1544_02420</name>
</gene>
<feature type="compositionally biased region" description="Low complexity" evidence="1">
    <location>
        <begin position="500"/>
        <end position="515"/>
    </location>
</feature>
<evidence type="ECO:0000313" key="3">
    <source>
        <dbReference type="Proteomes" id="UP000014254"/>
    </source>
</evidence>
<accession>S2JK21</accession>
<dbReference type="VEuPathDB" id="FungiDB:HMPREF1544_02420"/>
<organism evidence="2 3">
    <name type="scientific">Mucor circinelloides f. circinelloides (strain 1006PhL)</name>
    <name type="common">Mucormycosis agent</name>
    <name type="synonym">Calyptromyces circinelloides</name>
    <dbReference type="NCBI Taxonomy" id="1220926"/>
    <lineage>
        <taxon>Eukaryota</taxon>
        <taxon>Fungi</taxon>
        <taxon>Fungi incertae sedis</taxon>
        <taxon>Mucoromycota</taxon>
        <taxon>Mucoromycotina</taxon>
        <taxon>Mucoromycetes</taxon>
        <taxon>Mucorales</taxon>
        <taxon>Mucorineae</taxon>
        <taxon>Mucoraceae</taxon>
        <taxon>Mucor</taxon>
    </lineage>
</organism>
<feature type="compositionally biased region" description="Low complexity" evidence="1">
    <location>
        <begin position="462"/>
        <end position="493"/>
    </location>
</feature>